<protein>
    <recommendedName>
        <fullName evidence="2">Reverse transcriptase domain-containing protein</fullName>
    </recommendedName>
</protein>
<dbReference type="AlphaFoldDB" id="A0A2N9EHG8"/>
<reference evidence="3" key="1">
    <citation type="submission" date="2018-02" db="EMBL/GenBank/DDBJ databases">
        <authorList>
            <person name="Cohen D.B."/>
            <person name="Kent A.D."/>
        </authorList>
    </citation>
    <scope>NUCLEOTIDE SEQUENCE</scope>
</reference>
<evidence type="ECO:0000256" key="1">
    <source>
        <dbReference type="SAM" id="MobiDB-lite"/>
    </source>
</evidence>
<dbReference type="PANTHER" id="PTHR46890:SF1">
    <property type="entry name" value="REVERSE TRANSCRIPTASE DOMAIN-CONTAINING PROTEIN"/>
    <property type="match status" value="1"/>
</dbReference>
<dbReference type="InterPro" id="IPR052343">
    <property type="entry name" value="Retrotransposon-Effector_Assoc"/>
</dbReference>
<accession>A0A2N9EHG8</accession>
<organism evidence="3">
    <name type="scientific">Fagus sylvatica</name>
    <name type="common">Beechnut</name>
    <dbReference type="NCBI Taxonomy" id="28930"/>
    <lineage>
        <taxon>Eukaryota</taxon>
        <taxon>Viridiplantae</taxon>
        <taxon>Streptophyta</taxon>
        <taxon>Embryophyta</taxon>
        <taxon>Tracheophyta</taxon>
        <taxon>Spermatophyta</taxon>
        <taxon>Magnoliopsida</taxon>
        <taxon>eudicotyledons</taxon>
        <taxon>Gunneridae</taxon>
        <taxon>Pentapetalae</taxon>
        <taxon>rosids</taxon>
        <taxon>fabids</taxon>
        <taxon>Fagales</taxon>
        <taxon>Fagaceae</taxon>
        <taxon>Fagus</taxon>
    </lineage>
</organism>
<feature type="region of interest" description="Disordered" evidence="1">
    <location>
        <begin position="69"/>
        <end position="88"/>
    </location>
</feature>
<dbReference type="PANTHER" id="PTHR46890">
    <property type="entry name" value="NON-LTR RETROLELEMENT REVERSE TRANSCRIPTASE-LIKE PROTEIN-RELATED"/>
    <property type="match status" value="1"/>
</dbReference>
<proteinExistence type="predicted"/>
<gene>
    <name evidence="3" type="ORF">FSB_LOCUS2012</name>
</gene>
<feature type="region of interest" description="Disordered" evidence="1">
    <location>
        <begin position="211"/>
        <end position="245"/>
    </location>
</feature>
<evidence type="ECO:0000313" key="3">
    <source>
        <dbReference type="EMBL" id="SPC74130.1"/>
    </source>
</evidence>
<evidence type="ECO:0000259" key="2">
    <source>
        <dbReference type="Pfam" id="PF00078"/>
    </source>
</evidence>
<feature type="compositionally biased region" description="Polar residues" evidence="1">
    <location>
        <begin position="70"/>
        <end position="88"/>
    </location>
</feature>
<feature type="domain" description="Reverse transcriptase" evidence="2">
    <location>
        <begin position="711"/>
        <end position="775"/>
    </location>
</feature>
<sequence length="953" mass="104540">MGERNKVFVIQKQRNGKGRFISVTVLGESKDKGVVIIPEGREGGGWRGFSQEVDGVLTPAVSTLHHQRRQTPSPVASGVHKNSNTGGESRTFKEAVIHGNEIPKFLHANNGGRVDFQDSSKAVMDSVEIFLKVIVGHGLDNKWEVKWAGVVDKPSPIEIQQGPLPHPVTPGPNLNNKPNFPINTNKPPIVTKPNNSAQAYKATVIDKSKGPKPAPRYVWRPRGASKKLPEFDGEASGSRSLDRVSMCSEETESLHSESSMVSASQLPPIAEVLQGIGERWQRPGWVSAHRENFDVGRDDEVSTWGSQELEDGSEISWVEEDTAIIDIGEGGGIDNSLALVSSGAQSEALVVNDDCEVEGSGEMVPLMVEPLAIAIPQAVVHESGEEVQAAGRAPLEKVLRKLKGVGKVLGSSFEGYEQRVLELLMDIEARHQQKHDGMISSRRPSSSGRKSCRELKDFILECKRVARSGEETSYQAHAQALEARYHLSSRDKAGIDFKCNCSKPLEMSPRGLDVFRIQWGIGWDSFNVGQETRKCGCILESMGQMLIEKGVLCGMSLQGFEAGGGCHWCVGGDFNVVRFPSERMGAAGFSPAMYDFSDFISDHGLIDIPLSGGFNGDKAPGPDGFSLAFFQQCWSVVGSEVVAVCQDFHEHCHFERSLNATFVSLSFLRNMGLMRLKISDLLAWLGGRQILDSVLIANECLDSRLKAAAPGVICKLDLEKAYDHVNWEFLLYLLKRCDFSEKWKESSQGIRQGDPLSPLLFVLVMEALSRLIDKASGVGLLSGFSVGGEESVPLMISHLLAESEIWGNLSWCKWARGTLQSAIYMGSDSGEVGSPVSRVEADGNGFGDSGVEREALWRQVVVIKYGSLEGGWCSKMPTGPYGVGLWKFIRSGWDKFSRMLKFEVGDGSRIRFWDDVWCNDGSLRDAYPELFRLARDKEACVADNFQRLGASIH</sequence>
<dbReference type="EMBL" id="OIVN01000092">
    <property type="protein sequence ID" value="SPC74130.1"/>
    <property type="molecule type" value="Genomic_DNA"/>
</dbReference>
<name>A0A2N9EHG8_FAGSY</name>
<dbReference type="InterPro" id="IPR000477">
    <property type="entry name" value="RT_dom"/>
</dbReference>
<dbReference type="Pfam" id="PF00078">
    <property type="entry name" value="RVT_1"/>
    <property type="match status" value="1"/>
</dbReference>